<name>A0A2P2JU68_RHIMU</name>
<sequence length="19" mass="2118">MHRCLCRSRTGGGSRVRVS</sequence>
<accession>A0A2P2JU68</accession>
<dbReference type="AlphaFoldDB" id="A0A2P2JU68"/>
<proteinExistence type="predicted"/>
<reference evidence="1" key="1">
    <citation type="submission" date="2018-02" db="EMBL/GenBank/DDBJ databases">
        <title>Rhizophora mucronata_Transcriptome.</title>
        <authorList>
            <person name="Meera S.P."/>
            <person name="Sreeshan A."/>
            <person name="Augustine A."/>
        </authorList>
    </citation>
    <scope>NUCLEOTIDE SEQUENCE</scope>
    <source>
        <tissue evidence="1">Leaf</tissue>
    </source>
</reference>
<dbReference type="EMBL" id="GGEC01016525">
    <property type="protein sequence ID" value="MBW97008.1"/>
    <property type="molecule type" value="Transcribed_RNA"/>
</dbReference>
<organism evidence="1">
    <name type="scientific">Rhizophora mucronata</name>
    <name type="common">Asiatic mangrove</name>
    <dbReference type="NCBI Taxonomy" id="61149"/>
    <lineage>
        <taxon>Eukaryota</taxon>
        <taxon>Viridiplantae</taxon>
        <taxon>Streptophyta</taxon>
        <taxon>Embryophyta</taxon>
        <taxon>Tracheophyta</taxon>
        <taxon>Spermatophyta</taxon>
        <taxon>Magnoliopsida</taxon>
        <taxon>eudicotyledons</taxon>
        <taxon>Gunneridae</taxon>
        <taxon>Pentapetalae</taxon>
        <taxon>rosids</taxon>
        <taxon>fabids</taxon>
        <taxon>Malpighiales</taxon>
        <taxon>Rhizophoraceae</taxon>
        <taxon>Rhizophora</taxon>
    </lineage>
</organism>
<protein>
    <submittedName>
        <fullName evidence="1">Uncharacterized protein</fullName>
    </submittedName>
</protein>
<evidence type="ECO:0000313" key="1">
    <source>
        <dbReference type="EMBL" id="MBW97008.1"/>
    </source>
</evidence>